<dbReference type="AlphaFoldDB" id="A0A0R1HSZ1"/>
<proteinExistence type="inferred from homology"/>
<dbReference type="PATRIC" id="fig|1302272.5.peg.2377"/>
<dbReference type="SUPFAM" id="SSF56317">
    <property type="entry name" value="Carbon-nitrogen hydrolase"/>
    <property type="match status" value="1"/>
</dbReference>
<comment type="similarity">
    <text evidence="1">Belongs to the carbon-nitrogen hydrolase superfamily. NIT1/NIT2 family.</text>
</comment>
<dbReference type="InterPro" id="IPR003010">
    <property type="entry name" value="C-N_Hydrolase"/>
</dbReference>
<dbReference type="Pfam" id="PF00795">
    <property type="entry name" value="CN_hydrolase"/>
    <property type="match status" value="1"/>
</dbReference>
<dbReference type="PANTHER" id="PTHR23088:SF27">
    <property type="entry name" value="DEAMINATED GLUTATHIONE AMIDASE"/>
    <property type="match status" value="1"/>
</dbReference>
<dbReference type="PROSITE" id="PS50263">
    <property type="entry name" value="CN_HYDROLASE"/>
    <property type="match status" value="1"/>
</dbReference>
<keyword evidence="3" id="KW-0012">Acyltransferase</keyword>
<dbReference type="InterPro" id="IPR036526">
    <property type="entry name" value="C-N_Hydrolase_sf"/>
</dbReference>
<keyword evidence="3" id="KW-0808">Transferase</keyword>
<dbReference type="Proteomes" id="UP000050911">
    <property type="component" value="Unassembled WGS sequence"/>
</dbReference>
<evidence type="ECO:0000313" key="4">
    <source>
        <dbReference type="Proteomes" id="UP000050911"/>
    </source>
</evidence>
<dbReference type="CDD" id="cd07583">
    <property type="entry name" value="nitrilase_5"/>
    <property type="match status" value="1"/>
</dbReference>
<feature type="domain" description="CN hydrolase" evidence="2">
    <location>
        <begin position="3"/>
        <end position="239"/>
    </location>
</feature>
<dbReference type="Gene3D" id="3.60.110.10">
    <property type="entry name" value="Carbon-nitrogen hydrolase"/>
    <property type="match status" value="1"/>
</dbReference>
<name>A0A0R1HSZ1_9LACO</name>
<evidence type="ECO:0000259" key="2">
    <source>
        <dbReference type="PROSITE" id="PS50263"/>
    </source>
</evidence>
<dbReference type="RefSeq" id="WP_054660060.1">
    <property type="nucleotide sequence ID" value="NZ_AZCX01000007.1"/>
</dbReference>
<sequence>MKLNVAIAQMDVVFGDPDANFSKLEDFVKQAAEQSADIVIFPEMWNTGYDLTHLTTIADEAGQQTKSRLAELAKQYQLTIHGGSVATNRAGKFYNTTYVFGPSGQLLADYDKVHLFGLMNEDAYLTPGDHGDQFEVAGVQAASVICYDVRFPEWLRTLSLHDSRLLIVPSEWPTPRLTQWHRLLAARAIENQSFVVGVNRVGTDPDNAFGGQSVVYNPFGDELIRLDDQEQLATVVIDIAETTAARGFMPVFSDRRPDLYE</sequence>
<protein>
    <submittedName>
        <fullName evidence="3">Nitrilase cyanide hydratase and apolipoprotein N-acyltransferase</fullName>
    </submittedName>
</protein>
<comment type="caution">
    <text evidence="3">The sequence shown here is derived from an EMBL/GenBank/DDBJ whole genome shotgun (WGS) entry which is preliminary data.</text>
</comment>
<dbReference type="OrthoDB" id="9811121at2"/>
<gene>
    <name evidence="3" type="ORF">FC96_GL002326</name>
</gene>
<organism evidence="3 4">
    <name type="scientific">Secundilactobacillus kimchicus JCM 15530</name>
    <dbReference type="NCBI Taxonomy" id="1302272"/>
    <lineage>
        <taxon>Bacteria</taxon>
        <taxon>Bacillati</taxon>
        <taxon>Bacillota</taxon>
        <taxon>Bacilli</taxon>
        <taxon>Lactobacillales</taxon>
        <taxon>Lactobacillaceae</taxon>
        <taxon>Secundilactobacillus</taxon>
    </lineage>
</organism>
<dbReference type="GO" id="GO:0016746">
    <property type="term" value="F:acyltransferase activity"/>
    <property type="evidence" value="ECO:0007669"/>
    <property type="project" value="UniProtKB-KW"/>
</dbReference>
<dbReference type="PANTHER" id="PTHR23088">
    <property type="entry name" value="NITRILASE-RELATED"/>
    <property type="match status" value="1"/>
</dbReference>
<keyword evidence="4" id="KW-1185">Reference proteome</keyword>
<reference evidence="3 4" key="1">
    <citation type="journal article" date="2015" name="Genome Announc.">
        <title>Expanding the biotechnology potential of lactobacilli through comparative genomics of 213 strains and associated genera.</title>
        <authorList>
            <person name="Sun Z."/>
            <person name="Harris H.M."/>
            <person name="McCann A."/>
            <person name="Guo C."/>
            <person name="Argimon S."/>
            <person name="Zhang W."/>
            <person name="Yang X."/>
            <person name="Jeffery I.B."/>
            <person name="Cooney J.C."/>
            <person name="Kagawa T.F."/>
            <person name="Liu W."/>
            <person name="Song Y."/>
            <person name="Salvetti E."/>
            <person name="Wrobel A."/>
            <person name="Rasinkangas P."/>
            <person name="Parkhill J."/>
            <person name="Rea M.C."/>
            <person name="O'Sullivan O."/>
            <person name="Ritari J."/>
            <person name="Douillard F.P."/>
            <person name="Paul Ross R."/>
            <person name="Yang R."/>
            <person name="Briner A.E."/>
            <person name="Felis G.E."/>
            <person name="de Vos W.M."/>
            <person name="Barrangou R."/>
            <person name="Klaenhammer T.R."/>
            <person name="Caufield P.W."/>
            <person name="Cui Y."/>
            <person name="Zhang H."/>
            <person name="O'Toole P.W."/>
        </authorList>
    </citation>
    <scope>NUCLEOTIDE SEQUENCE [LARGE SCALE GENOMIC DNA]</scope>
    <source>
        <strain evidence="3 4">JCM 15530</strain>
    </source>
</reference>
<accession>A0A0R1HSZ1</accession>
<dbReference type="STRING" id="1302272.FC96_GL002326"/>
<keyword evidence="3" id="KW-0449">Lipoprotein</keyword>
<evidence type="ECO:0000313" key="3">
    <source>
        <dbReference type="EMBL" id="KRK47603.1"/>
    </source>
</evidence>
<dbReference type="EMBL" id="AZCX01000007">
    <property type="protein sequence ID" value="KRK47603.1"/>
    <property type="molecule type" value="Genomic_DNA"/>
</dbReference>
<evidence type="ECO:0000256" key="1">
    <source>
        <dbReference type="ARBA" id="ARBA00010613"/>
    </source>
</evidence>